<reference evidence="1" key="2">
    <citation type="submission" date="2021-03" db="UniProtKB">
        <authorList>
            <consortium name="EnsemblPlants"/>
        </authorList>
    </citation>
    <scope>IDENTIFICATION</scope>
</reference>
<dbReference type="PANTHER" id="PTHR33240:SF15">
    <property type="entry name" value="GAG-PRO-LIKE PROTEIN"/>
    <property type="match status" value="1"/>
</dbReference>
<reference evidence="1" key="1">
    <citation type="submission" date="2018-11" db="EMBL/GenBank/DDBJ databases">
        <authorList>
            <person name="Grassa J C."/>
        </authorList>
    </citation>
    <scope>NUCLEOTIDE SEQUENCE [LARGE SCALE GENOMIC DNA]</scope>
</reference>
<protein>
    <submittedName>
        <fullName evidence="1">Uncharacterized protein</fullName>
    </submittedName>
</protein>
<organism evidence="1 2">
    <name type="scientific">Cannabis sativa</name>
    <name type="common">Hemp</name>
    <name type="synonym">Marijuana</name>
    <dbReference type="NCBI Taxonomy" id="3483"/>
    <lineage>
        <taxon>Eukaryota</taxon>
        <taxon>Viridiplantae</taxon>
        <taxon>Streptophyta</taxon>
        <taxon>Embryophyta</taxon>
        <taxon>Tracheophyta</taxon>
        <taxon>Spermatophyta</taxon>
        <taxon>Magnoliopsida</taxon>
        <taxon>eudicotyledons</taxon>
        <taxon>Gunneridae</taxon>
        <taxon>Pentapetalae</taxon>
        <taxon>rosids</taxon>
        <taxon>fabids</taxon>
        <taxon>Rosales</taxon>
        <taxon>Cannabaceae</taxon>
        <taxon>Cannabis</taxon>
    </lineage>
</organism>
<dbReference type="EMBL" id="UZAU01000498">
    <property type="status" value="NOT_ANNOTATED_CDS"/>
    <property type="molecule type" value="Genomic_DNA"/>
</dbReference>
<keyword evidence="2" id="KW-1185">Reference proteome</keyword>
<dbReference type="AlphaFoldDB" id="A0A803PK52"/>
<sequence>MRHTRNKRDSTKYCCFHKDIGHTTEECHQLKDEIKSLISRGYFRQYVRTQGNEPNQPNNPRLQPPPVEGKDILVICEGPHLALNSNSAQKSFTGNSVMSLGIIKLPLTMGEPPLSATQMQEFLVVDIPSVYNVLMGRSTLIRLGAVSSIKHLSLKFPMHCRVGTVRGNQLFARECYRVELQNKRANHQLMIILTKEIEKEAEDLDPKIQDDNNQLKPIEELEEVILDPDNPMKCDYIGKSLEEELK</sequence>
<dbReference type="Proteomes" id="UP000596661">
    <property type="component" value="Chromosome 5"/>
</dbReference>
<dbReference type="PANTHER" id="PTHR33240">
    <property type="entry name" value="OS08G0508500 PROTEIN"/>
    <property type="match status" value="1"/>
</dbReference>
<dbReference type="Gramene" id="evm.model.05.1129">
    <property type="protein sequence ID" value="cds.evm.model.05.1129"/>
    <property type="gene ID" value="evm.TU.05.1129"/>
</dbReference>
<evidence type="ECO:0000313" key="2">
    <source>
        <dbReference type="Proteomes" id="UP000596661"/>
    </source>
</evidence>
<evidence type="ECO:0000313" key="1">
    <source>
        <dbReference type="EnsemblPlants" id="cds.evm.model.05.1129"/>
    </source>
</evidence>
<name>A0A803PK52_CANSA</name>
<accession>A0A803PK52</accession>
<dbReference type="EnsemblPlants" id="evm.model.05.1129">
    <property type="protein sequence ID" value="cds.evm.model.05.1129"/>
    <property type="gene ID" value="evm.TU.05.1129"/>
</dbReference>
<proteinExistence type="predicted"/>